<feature type="domain" description="Proteasomal ATPase second OB" evidence="4">
    <location>
        <begin position="1"/>
        <end position="47"/>
    </location>
</feature>
<dbReference type="InterPro" id="IPR050221">
    <property type="entry name" value="26S_Proteasome_ATPase"/>
</dbReference>
<evidence type="ECO:0000313" key="6">
    <source>
        <dbReference type="Proteomes" id="UP000239156"/>
    </source>
</evidence>
<evidence type="ECO:0000259" key="3">
    <source>
        <dbReference type="Pfam" id="PF00004"/>
    </source>
</evidence>
<organism evidence="5 6">
    <name type="scientific">Puccinia striiformis</name>
    <dbReference type="NCBI Taxonomy" id="27350"/>
    <lineage>
        <taxon>Eukaryota</taxon>
        <taxon>Fungi</taxon>
        <taxon>Dikarya</taxon>
        <taxon>Basidiomycota</taxon>
        <taxon>Pucciniomycotina</taxon>
        <taxon>Pucciniomycetes</taxon>
        <taxon>Pucciniales</taxon>
        <taxon>Pucciniaceae</taxon>
        <taxon>Puccinia</taxon>
    </lineage>
</organism>
<evidence type="ECO:0000256" key="2">
    <source>
        <dbReference type="ARBA" id="ARBA00022840"/>
    </source>
</evidence>
<dbReference type="Pfam" id="PF00004">
    <property type="entry name" value="AAA"/>
    <property type="match status" value="1"/>
</dbReference>
<dbReference type="EMBL" id="PKSL01000042">
    <property type="protein sequence ID" value="POW10941.1"/>
    <property type="molecule type" value="Genomic_DNA"/>
</dbReference>
<dbReference type="InterPro" id="IPR012340">
    <property type="entry name" value="NA-bd_OB-fold"/>
</dbReference>
<reference evidence="5" key="1">
    <citation type="submission" date="2017-12" db="EMBL/GenBank/DDBJ databases">
        <title>Gene loss provides genomic basis for host adaptation in cereal stripe rust fungi.</title>
        <authorList>
            <person name="Xia C."/>
        </authorList>
    </citation>
    <scope>NUCLEOTIDE SEQUENCE [LARGE SCALE GENOMIC DNA]</scope>
    <source>
        <strain evidence="5">93-210</strain>
    </source>
</reference>
<dbReference type="GO" id="GO:0005524">
    <property type="term" value="F:ATP binding"/>
    <property type="evidence" value="ECO:0007669"/>
    <property type="project" value="UniProtKB-KW"/>
</dbReference>
<comment type="caution">
    <text evidence="5">The sequence shown here is derived from an EMBL/GenBank/DDBJ whole genome shotgun (WGS) entry which is preliminary data.</text>
</comment>
<dbReference type="VEuPathDB" id="FungiDB:PSTT_05661"/>
<feature type="non-terminal residue" evidence="5">
    <location>
        <position position="1"/>
    </location>
</feature>
<protein>
    <recommendedName>
        <fullName evidence="7">ATPase AAA-type core domain-containing protein</fullName>
    </recommendedName>
</protein>
<dbReference type="PANTHER" id="PTHR23073">
    <property type="entry name" value="26S PROTEASOME REGULATORY SUBUNIT"/>
    <property type="match status" value="1"/>
</dbReference>
<keyword evidence="6" id="KW-1185">Reference proteome</keyword>
<name>A0A2S4VN20_9BASI</name>
<dbReference type="InterPro" id="IPR027417">
    <property type="entry name" value="P-loop_NTPase"/>
</dbReference>
<dbReference type="SUPFAM" id="SSF52540">
    <property type="entry name" value="P-loop containing nucleoside triphosphate hydrolases"/>
    <property type="match status" value="1"/>
</dbReference>
<dbReference type="Gene3D" id="3.40.50.300">
    <property type="entry name" value="P-loop containing nucleotide triphosphate hydrolases"/>
    <property type="match status" value="1"/>
</dbReference>
<gene>
    <name evidence="5" type="ORF">PSTT_05661</name>
</gene>
<evidence type="ECO:0000313" key="5">
    <source>
        <dbReference type="EMBL" id="POW10941.1"/>
    </source>
</evidence>
<keyword evidence="1" id="KW-0547">Nucleotide-binding</keyword>
<dbReference type="InterPro" id="IPR003959">
    <property type="entry name" value="ATPase_AAA_core"/>
</dbReference>
<sequence>GTLGKIIDVDHVIVSSATGLEHYVNILSFVEKELLEPGRSVPLHHKGMSVGYADIGGLDQEEMGSKPPKGVILYGQPGARKTLTFLRVVGSELIQKHLGDGPKLVCELLQAAEQHTPLIVFIEEIDALDGFDLGGDVKGIMATNKIETLRRCERDHGYERD</sequence>
<dbReference type="Proteomes" id="UP000239156">
    <property type="component" value="Unassembled WGS sequence"/>
</dbReference>
<feature type="domain" description="ATPase AAA-type core" evidence="3">
    <location>
        <begin position="83"/>
        <end position="128"/>
    </location>
</feature>
<accession>A0A2S4VN20</accession>
<evidence type="ECO:0000256" key="1">
    <source>
        <dbReference type="ARBA" id="ARBA00022741"/>
    </source>
</evidence>
<feature type="non-terminal residue" evidence="5">
    <location>
        <position position="161"/>
    </location>
</feature>
<dbReference type="GO" id="GO:0016887">
    <property type="term" value="F:ATP hydrolysis activity"/>
    <property type="evidence" value="ECO:0007669"/>
    <property type="project" value="InterPro"/>
</dbReference>
<dbReference type="GO" id="GO:0032991">
    <property type="term" value="C:protein-containing complex"/>
    <property type="evidence" value="ECO:0007669"/>
    <property type="project" value="UniProtKB-ARBA"/>
</dbReference>
<dbReference type="Pfam" id="PF16450">
    <property type="entry name" value="Prot_ATP_ID_OB_C"/>
    <property type="match status" value="1"/>
</dbReference>
<evidence type="ECO:0000259" key="4">
    <source>
        <dbReference type="Pfam" id="PF16450"/>
    </source>
</evidence>
<keyword evidence="2" id="KW-0067">ATP-binding</keyword>
<dbReference type="VEuPathDB" id="FungiDB:PSHT_04972"/>
<dbReference type="Gene3D" id="2.40.50.140">
    <property type="entry name" value="Nucleic acid-binding proteins"/>
    <property type="match status" value="1"/>
</dbReference>
<evidence type="ECO:0008006" key="7">
    <source>
        <dbReference type="Google" id="ProtNLM"/>
    </source>
</evidence>
<proteinExistence type="predicted"/>
<dbReference type="AlphaFoldDB" id="A0A2S4VN20"/>
<dbReference type="InterPro" id="IPR032501">
    <property type="entry name" value="Prot_ATP_ID_OB_2nd"/>
</dbReference>